<evidence type="ECO:0000313" key="3">
    <source>
        <dbReference type="Proteomes" id="UP000463939"/>
    </source>
</evidence>
<evidence type="ECO:0000313" key="2">
    <source>
        <dbReference type="EMBL" id="BBP00307.1"/>
    </source>
</evidence>
<dbReference type="AlphaFoldDB" id="A0A809SD38"/>
<dbReference type="KEGG" id="sniv:SFSGTM_10150"/>
<dbReference type="RefSeq" id="WP_162084253.1">
    <property type="nucleotide sequence ID" value="NZ_AP021881.1"/>
</dbReference>
<organism evidence="2 3">
    <name type="scientific">Sulfuriferula nivalis</name>
    <dbReference type="NCBI Taxonomy" id="2675298"/>
    <lineage>
        <taxon>Bacteria</taxon>
        <taxon>Pseudomonadati</taxon>
        <taxon>Pseudomonadota</taxon>
        <taxon>Betaproteobacteria</taxon>
        <taxon>Nitrosomonadales</taxon>
        <taxon>Sulfuricellaceae</taxon>
        <taxon>Sulfuriferula</taxon>
    </lineage>
</organism>
<evidence type="ECO:0000256" key="1">
    <source>
        <dbReference type="SAM" id="MobiDB-lite"/>
    </source>
</evidence>
<dbReference type="EMBL" id="AP021881">
    <property type="protein sequence ID" value="BBP00307.1"/>
    <property type="molecule type" value="Genomic_DNA"/>
</dbReference>
<reference evidence="3" key="1">
    <citation type="submission" date="2019-11" db="EMBL/GenBank/DDBJ databases">
        <title>Isolation and characterization of a novel species in the genus Sulfuriferula.</title>
        <authorList>
            <person name="Mochizuki J."/>
            <person name="Kojima H."/>
            <person name="Fukui M."/>
        </authorList>
    </citation>
    <scope>NUCLEOTIDE SEQUENCE [LARGE SCALE GENOMIC DNA]</scope>
    <source>
        <strain evidence="3">SGTM</strain>
    </source>
</reference>
<sequence>MAHAILHPSIVSLVSLAASIAANHPGKGLCQLDKLKQFGVSDEQIDLVIDIARHIRDEAGQKIDAQFDAIYDEKISDETDASAPAATSSCCSSTGTGKACC</sequence>
<protein>
    <submittedName>
        <fullName evidence="2">Uncharacterized protein</fullName>
    </submittedName>
</protein>
<gene>
    <name evidence="2" type="ORF">SFSGTM_10150</name>
</gene>
<dbReference type="Proteomes" id="UP000463939">
    <property type="component" value="Chromosome"/>
</dbReference>
<accession>A0A809SD38</accession>
<keyword evidence="3" id="KW-1185">Reference proteome</keyword>
<feature type="compositionally biased region" description="Low complexity" evidence="1">
    <location>
        <begin position="81"/>
        <end position="101"/>
    </location>
</feature>
<proteinExistence type="predicted"/>
<name>A0A809SD38_9PROT</name>
<feature type="region of interest" description="Disordered" evidence="1">
    <location>
        <begin position="80"/>
        <end position="101"/>
    </location>
</feature>